<dbReference type="PROSITE" id="PS51257">
    <property type="entry name" value="PROKAR_LIPOPROTEIN"/>
    <property type="match status" value="1"/>
</dbReference>
<evidence type="ECO:0000313" key="3">
    <source>
        <dbReference type="EMBL" id="MDT7831336.1"/>
    </source>
</evidence>
<dbReference type="Proteomes" id="UP001257277">
    <property type="component" value="Unassembled WGS sequence"/>
</dbReference>
<name>A0ABU3LC83_9FLAO</name>
<evidence type="ECO:0000256" key="1">
    <source>
        <dbReference type="SAM" id="Coils"/>
    </source>
</evidence>
<evidence type="ECO:0000313" key="4">
    <source>
        <dbReference type="Proteomes" id="UP001257277"/>
    </source>
</evidence>
<dbReference type="SMART" id="SM00028">
    <property type="entry name" value="TPR"/>
    <property type="match status" value="6"/>
</dbReference>
<proteinExistence type="predicted"/>
<dbReference type="SUPFAM" id="SSF48452">
    <property type="entry name" value="TPR-like"/>
    <property type="match status" value="2"/>
</dbReference>
<sequence length="751" mass="87273">MNRIHKIGAFIFLFVLIYACGTKKDTFVARNYQALTTKFNVLFNGKEYFRKGVEEIDTKYEDDFWVRLPIEPIKFDENKIDIPTLSPKGTVNGPGAGFSKGKNTTNNSTSTSETSNESNFDKAEEKAVKAIQRHSMNIRGRERNKQIDDAYLLLGKSRYYTQRFVPAIEAFNYVIANYPYANLISETKIWRAKSNIRLDNEELAIESLKLLLKKEETLSDDIKEQAHTAMAMAYTKLDSTQRVIQHLTLATRTHENKKQTARNLFILGQIYSLESKKDSAIMVFERLSKFKKAPYKYRIYANIEVVKNTTSDSSSLALLERFQKLIKNRDNRPYLDALYYQVGVLEENQDSVSDAIDYYNRSLRAKNGKAKQKTFSYERLGNIYFKDTKYVLASSYYDSVLRVAKDSNNLRIRRIKRRHKSLASLISFEKTLQHNDSILRLASLPKEEQTKFFEEYVAKIKKADEAIAQQQLNNISFGNAFGSGSQQSTNRGKWYFYNTQSLGFGEGEFQRVWGSRPLEDNWRWSDKTQIGTKNNGKDSIAVNESRYDVESYVERIPTKREELDSLTTTRNEALFELGLIYKEQFKNKTRSVTYLERLLNSKPDSTLVLPSNYHLYQLYNETNNAKANTYKKFILDNYAGTKFAQIVEFPEREIEEEEEELSDTEKFYKQLYYLYKDDKYADVVCEIEQILPTLSNSKLIPKFELLKAYAIGKYQGKVAYKSALDYIALQYAETEEGKEAKEILNRLKKRP</sequence>
<feature type="region of interest" description="Disordered" evidence="2">
    <location>
        <begin position="86"/>
        <end position="121"/>
    </location>
</feature>
<dbReference type="Pfam" id="PF13174">
    <property type="entry name" value="TPR_6"/>
    <property type="match status" value="2"/>
</dbReference>
<keyword evidence="1" id="KW-0175">Coiled coil</keyword>
<protein>
    <submittedName>
        <fullName evidence="3">Tetratricopeptide repeat protein</fullName>
    </submittedName>
</protein>
<accession>A0ABU3LC83</accession>
<dbReference type="Gene3D" id="1.25.40.10">
    <property type="entry name" value="Tetratricopeptide repeat domain"/>
    <property type="match status" value="4"/>
</dbReference>
<gene>
    <name evidence="3" type="ORF">RQM59_03035</name>
</gene>
<dbReference type="RefSeq" id="WP_349240583.1">
    <property type="nucleotide sequence ID" value="NZ_JAVTTO010000001.1"/>
</dbReference>
<dbReference type="InterPro" id="IPR011990">
    <property type="entry name" value="TPR-like_helical_dom_sf"/>
</dbReference>
<feature type="coiled-coil region" evidence="1">
    <location>
        <begin position="198"/>
        <end position="225"/>
    </location>
</feature>
<reference evidence="3 4" key="1">
    <citation type="submission" date="2023-09" db="EMBL/GenBank/DDBJ databases">
        <title>Novel taxa isolated from Blanes Bay.</title>
        <authorList>
            <person name="Rey-Velasco X."/>
            <person name="Lucena T."/>
        </authorList>
    </citation>
    <scope>NUCLEOTIDE SEQUENCE [LARGE SCALE GENOMIC DNA]</scope>
    <source>
        <strain evidence="3 4">S356</strain>
    </source>
</reference>
<keyword evidence="4" id="KW-1185">Reference proteome</keyword>
<comment type="caution">
    <text evidence="3">The sequence shown here is derived from an EMBL/GenBank/DDBJ whole genome shotgun (WGS) entry which is preliminary data.</text>
</comment>
<organism evidence="3 4">
    <name type="scientific">Asprobacillus argus</name>
    <dbReference type="NCBI Taxonomy" id="3076534"/>
    <lineage>
        <taxon>Bacteria</taxon>
        <taxon>Pseudomonadati</taxon>
        <taxon>Bacteroidota</taxon>
        <taxon>Flavobacteriia</taxon>
        <taxon>Flavobacteriales</taxon>
        <taxon>Flavobacteriaceae</taxon>
        <taxon>Asprobacillus</taxon>
    </lineage>
</organism>
<evidence type="ECO:0000256" key="2">
    <source>
        <dbReference type="SAM" id="MobiDB-lite"/>
    </source>
</evidence>
<feature type="compositionally biased region" description="Low complexity" evidence="2">
    <location>
        <begin position="103"/>
        <end position="118"/>
    </location>
</feature>
<dbReference type="InterPro" id="IPR019734">
    <property type="entry name" value="TPR_rpt"/>
</dbReference>
<dbReference type="EMBL" id="JAVTTO010000001">
    <property type="protein sequence ID" value="MDT7831336.1"/>
    <property type="molecule type" value="Genomic_DNA"/>
</dbReference>